<dbReference type="PATRIC" id="fig|1544413.3.peg.146"/>
<dbReference type="AlphaFoldDB" id="A0A0Q0UFZ3"/>
<gene>
    <name evidence="1" type="ORF">Clow_00143</name>
</gene>
<dbReference type="RefSeq" id="WP_055174910.1">
    <property type="nucleotide sequence ID" value="NZ_JAUSQY010000001.1"/>
</dbReference>
<accession>A0A0Q0UFZ3</accession>
<keyword evidence="2" id="KW-1185">Reference proteome</keyword>
<proteinExistence type="predicted"/>
<evidence type="ECO:0000313" key="2">
    <source>
        <dbReference type="Proteomes" id="UP000050488"/>
    </source>
</evidence>
<name>A0A0Q0UFZ3_9CORY</name>
<dbReference type="OrthoDB" id="4406986at2"/>
<evidence type="ECO:0000313" key="1">
    <source>
        <dbReference type="EMBL" id="KQB87095.1"/>
    </source>
</evidence>
<dbReference type="Proteomes" id="UP000050488">
    <property type="component" value="Unassembled WGS sequence"/>
</dbReference>
<sequence>MADGIICVVYAHFPDTREPLAAFVETEDEARALDQELRAQGEGTYGFWEDFPIQGPPPGEVLYGLFMGDVKTTTEVYPWAGDPLCEGIFSTYQDAERATRPKDEREARQWANQGRRPLYVLPFRPGWKRDVFFEGGVPWPPDGDYGKS</sequence>
<reference evidence="1 2" key="1">
    <citation type="submission" date="2015-10" db="EMBL/GenBank/DDBJ databases">
        <title>Corynebacteirum lowii and Corynebacterium oculi species nova, derived from human clinical disease and and emended description of Corynebacterium mastiditis.</title>
        <authorList>
            <person name="Bernard K."/>
            <person name="Pacheco A.L."/>
            <person name="Mcdougall C."/>
            <person name="Burtx T."/>
            <person name="Weibe D."/>
            <person name="Tyler S."/>
            <person name="Olson A.B."/>
            <person name="Cnockaert M."/>
            <person name="Eguchi H."/>
            <person name="Kuwahara T."/>
            <person name="Nakayama-Imaohji H."/>
            <person name="Boudewijins M."/>
            <person name="Van Hoecke F."/>
            <person name="Bernier A.-M."/>
            <person name="Vandamme P."/>
        </authorList>
    </citation>
    <scope>NUCLEOTIDE SEQUENCE [LARGE SCALE GENOMIC DNA]</scope>
    <source>
        <strain evidence="1 2">NML 130206</strain>
    </source>
</reference>
<protein>
    <submittedName>
        <fullName evidence="1">Uncharacterized protein</fullName>
    </submittedName>
</protein>
<comment type="caution">
    <text evidence="1">The sequence shown here is derived from an EMBL/GenBank/DDBJ whole genome shotgun (WGS) entry which is preliminary data.</text>
</comment>
<dbReference type="EMBL" id="LKEV01000001">
    <property type="protein sequence ID" value="KQB87095.1"/>
    <property type="molecule type" value="Genomic_DNA"/>
</dbReference>
<organism evidence="1 2">
    <name type="scientific">Corynebacterium lowii</name>
    <dbReference type="NCBI Taxonomy" id="1544413"/>
    <lineage>
        <taxon>Bacteria</taxon>
        <taxon>Bacillati</taxon>
        <taxon>Actinomycetota</taxon>
        <taxon>Actinomycetes</taxon>
        <taxon>Mycobacteriales</taxon>
        <taxon>Corynebacteriaceae</taxon>
        <taxon>Corynebacterium</taxon>
    </lineage>
</organism>